<keyword evidence="1" id="KW-0732">Signal</keyword>
<evidence type="ECO:0000256" key="1">
    <source>
        <dbReference type="SAM" id="SignalP"/>
    </source>
</evidence>
<feature type="chain" id="PRO_5012973613" evidence="1">
    <location>
        <begin position="29"/>
        <end position="178"/>
    </location>
</feature>
<sequence length="178" mass="19625">MIKTWIKLATLTLGAIACITLPNLSLFASSPQTVTPTLLKQTNATDSSLLVSLPTTAIVSLTNSNQRSGRIIEVNEQILLLQRGRDEPEEIEWSNIDYIQFEDGAIAYLRTGKEVYRSSLPDPTDILPDIPTNALQISDREQGHLMINLKLSSLSSDLIAGYLRKLARLGIHCGTHKI</sequence>
<dbReference type="AlphaFoldDB" id="A0A1L9QNH6"/>
<organism evidence="2 3">
    <name type="scientific">Roseofilum reptotaenium AO1-A</name>
    <dbReference type="NCBI Taxonomy" id="1925591"/>
    <lineage>
        <taxon>Bacteria</taxon>
        <taxon>Bacillati</taxon>
        <taxon>Cyanobacteriota</taxon>
        <taxon>Cyanophyceae</taxon>
        <taxon>Desertifilales</taxon>
        <taxon>Desertifilaceae</taxon>
        <taxon>Roseofilum</taxon>
    </lineage>
</organism>
<dbReference type="Proteomes" id="UP000183940">
    <property type="component" value="Unassembled WGS sequence"/>
</dbReference>
<dbReference type="PROSITE" id="PS51257">
    <property type="entry name" value="PROKAR_LIPOPROTEIN"/>
    <property type="match status" value="1"/>
</dbReference>
<proteinExistence type="predicted"/>
<protein>
    <submittedName>
        <fullName evidence="2">Uncharacterized protein</fullName>
    </submittedName>
</protein>
<keyword evidence="3" id="KW-1185">Reference proteome</keyword>
<reference evidence="2" key="1">
    <citation type="submission" date="2016-10" db="EMBL/GenBank/DDBJ databases">
        <title>CRISPR-Cas defence system in Roseofilum reptotaenium: evidence of a bacteriophage-cyanobacterium arms race in the coral black band disease.</title>
        <authorList>
            <person name="Buerger P."/>
            <person name="Wood-Charlson E.M."/>
            <person name="Weynberg K.D."/>
            <person name="Willis B."/>
            <person name="Van Oppen M.J."/>
        </authorList>
    </citation>
    <scope>NUCLEOTIDE SEQUENCE [LARGE SCALE GENOMIC DNA]</scope>
    <source>
        <strain evidence="2">AO1-A</strain>
    </source>
</reference>
<name>A0A1L9QNH6_9CYAN</name>
<dbReference type="STRING" id="1925591.BI308_17900"/>
<evidence type="ECO:0000313" key="2">
    <source>
        <dbReference type="EMBL" id="OJJ24238.1"/>
    </source>
</evidence>
<accession>A0A1L9QNH6</accession>
<dbReference type="EMBL" id="MLAW01000035">
    <property type="protein sequence ID" value="OJJ24238.1"/>
    <property type="molecule type" value="Genomic_DNA"/>
</dbReference>
<evidence type="ECO:0000313" key="3">
    <source>
        <dbReference type="Proteomes" id="UP000183940"/>
    </source>
</evidence>
<gene>
    <name evidence="2" type="ORF">BI308_17900</name>
</gene>
<feature type="signal peptide" evidence="1">
    <location>
        <begin position="1"/>
        <end position="28"/>
    </location>
</feature>
<comment type="caution">
    <text evidence="2">The sequence shown here is derived from an EMBL/GenBank/DDBJ whole genome shotgun (WGS) entry which is preliminary data.</text>
</comment>